<evidence type="ECO:0000256" key="1">
    <source>
        <dbReference type="PROSITE-ProRule" id="PRU00175"/>
    </source>
</evidence>
<reference evidence="4 5" key="1">
    <citation type="journal article" date="2018" name="PLoS Genet.">
        <title>Population sequencing reveals clonal diversity and ancestral inbreeding in the grapevine cultivar Chardonnay.</title>
        <authorList>
            <person name="Roach M.J."/>
            <person name="Johnson D.L."/>
            <person name="Bohlmann J."/>
            <person name="van Vuuren H.J."/>
            <person name="Jones S.J."/>
            <person name="Pretorius I.S."/>
            <person name="Schmidt S.A."/>
            <person name="Borneman A.R."/>
        </authorList>
    </citation>
    <scope>NUCLEOTIDE SEQUENCE [LARGE SCALE GENOMIC DNA]</scope>
    <source>
        <strain evidence="5">cv. Chardonnay</strain>
        <tissue evidence="4">Leaf</tissue>
    </source>
</reference>
<keyword evidence="4" id="KW-0695">RNA-directed DNA polymerase</keyword>
<dbReference type="Pfam" id="PF13966">
    <property type="entry name" value="zf-RVT"/>
    <property type="match status" value="1"/>
</dbReference>
<dbReference type="Proteomes" id="UP000288805">
    <property type="component" value="Unassembled WGS sequence"/>
</dbReference>
<dbReference type="InterPro" id="IPR013083">
    <property type="entry name" value="Znf_RING/FYVE/PHD"/>
</dbReference>
<evidence type="ECO:0000313" key="5">
    <source>
        <dbReference type="Proteomes" id="UP000288805"/>
    </source>
</evidence>
<dbReference type="Gene3D" id="3.60.10.10">
    <property type="entry name" value="Endonuclease/exonuclease/phosphatase"/>
    <property type="match status" value="1"/>
</dbReference>
<protein>
    <submittedName>
        <fullName evidence="4">LINE-1 reverse transcriptase-like</fullName>
    </submittedName>
</protein>
<sequence length="1366" mass="156539">MTDGVVKSLGVGRFLDWRTIEAAGAAGGVLICWDKRFLELLEWEEGQFSISCKFRTVENGAIWVFTGVYGPFTKEDRECLWEEFGAIRGLWGEPWCVGGDFNVILSQGERSRQGRISPAMRRFAQVMDDLELVDLPLQGGSFTWSGGFQNQAWARLDRFENMWLKVEGFKDLVRSWWQGMSVSGRASYRLATKLKMIKQNLKVWNREVFGNLESNKMAALQQVDYWDQVEGERGLTEEELSRRREVKDDYAKWVRLEEIHWRQLSRELWLREGDRNTGYFHRMANAHRRRQSMDKININGVWLSEEQDVKNGIVDAFQRLLTEDSEWKAEIGGLDLNQISQQEADTLELPFTEEEVHSALMGMNGDKAPGPDGFTGAFWQFCWEFVKEEILEMFKEFHEQKAFLKSLNTTFLVLIPKKGGAEELGDFRPISLVGGLYKLLAKVLANRIKNVVGKVVSSDQNAFVMNRQILDASLIANEVIDSWKKRGETGLICKLDIEKAYDSVNWQFLMRLAFFSSSRGLRQGDPLSPYLFIMGMEVLSAFIRRAVEGGCISGCRIQRGRGQAVNISHFLFADDAIVFCEAKKDDMTFLSWILCWFEVASGLRINLAKSEIIPVGEVEEILEMAVELGCKVGKLPSTYLGLPLGAPNKAGSVWDGVEERMRWKLALWKQQYISKGGRIALIKSTLASMPLYQMSLFRMPRVVARRLEKLQRDFLWGGGSMERKAHLVNWERVCVGKEKGGLGLRKLIPLNKALLGKWVWRFANAKEEMWKRVLVAKYGQEEFGWRTKKVNGAFGVGVWKEIMKEADWCWDKMNFKVGKGTKIRFWKDLWCGEVELARRFPQLFIVAAQRSATVGELWDHNSDLGSWNLRFSRGFNDWELNMVVELLQILRSQRITLEEDLALWKGGKNGKFEVKEAYELLISRSTLLFPKKGIWVENVPSKLAFFAWEATWGRILTLDRLQKRGWQLPNCCYLCGMDEENVNHLLLHCTVARVLWGIVLGLVGVQWVFPETVKEPIPHILKFEAMKYWTPRHMHALGTFIKAMQHRNVLWSLHVPETEEETCCFSPRFDAYGGGSHTYKKLKIEADTADPSITVFEFKLCPDSSSNRVKKHFADLMQRQPVSLPQDFVIPISKQTSGGNPQGATLADEENVVLKNNLDQTCEQLSIADVQCTACKQLLFRPVVLNCGHVYCETCFNIPVDERFRCEVCQVLHPSGFLKVCLELDHFLEEQFPEEYALRREAVQLKAVHLHDAPSTYSCQRVVVSNMDTASFCPSYMDYDMVQTYSCLVQEGETTRVIKLLEDELELSDPILSSKNSGIQGFKWSSVPKEEYCTWLRDNGPKIHLRVGCDSCGVNILFPLFPTCVH</sequence>
<keyword evidence="4" id="KW-0548">Nucleotidyltransferase</keyword>
<dbReference type="CDD" id="cd01650">
    <property type="entry name" value="RT_nLTR_like"/>
    <property type="match status" value="1"/>
</dbReference>
<name>A0A438CR36_VITVI</name>
<evidence type="ECO:0000313" key="4">
    <source>
        <dbReference type="EMBL" id="RVW25609.1"/>
    </source>
</evidence>
<evidence type="ECO:0000259" key="2">
    <source>
        <dbReference type="PROSITE" id="PS50089"/>
    </source>
</evidence>
<keyword evidence="1" id="KW-0862">Zinc</keyword>
<dbReference type="GO" id="GO:0003964">
    <property type="term" value="F:RNA-directed DNA polymerase activity"/>
    <property type="evidence" value="ECO:0007669"/>
    <property type="project" value="UniProtKB-KW"/>
</dbReference>
<dbReference type="SMART" id="SM00184">
    <property type="entry name" value="RING"/>
    <property type="match status" value="1"/>
</dbReference>
<dbReference type="PANTHER" id="PTHR33116">
    <property type="entry name" value="REVERSE TRANSCRIPTASE ZINC-BINDING DOMAIN-CONTAINING PROTEIN-RELATED-RELATED"/>
    <property type="match status" value="1"/>
</dbReference>
<keyword evidence="1" id="KW-0863">Zinc-finger</keyword>
<dbReference type="EMBL" id="QGNW01002075">
    <property type="protein sequence ID" value="RVW25609.1"/>
    <property type="molecule type" value="Genomic_DNA"/>
</dbReference>
<dbReference type="Pfam" id="PF00078">
    <property type="entry name" value="RVT_1"/>
    <property type="match status" value="1"/>
</dbReference>
<dbReference type="InterPro" id="IPR026960">
    <property type="entry name" value="RVT-Znf"/>
</dbReference>
<accession>A0A438CR36</accession>
<gene>
    <name evidence="4" type="primary">LIN1_26</name>
    <name evidence="4" type="ORF">CK203_115632</name>
</gene>
<dbReference type="PROSITE" id="PS50089">
    <property type="entry name" value="ZF_RING_2"/>
    <property type="match status" value="1"/>
</dbReference>
<keyword evidence="1" id="KW-0479">Metal-binding</keyword>
<dbReference type="Gene3D" id="3.30.40.10">
    <property type="entry name" value="Zinc/RING finger domain, C3HC4 (zinc finger)"/>
    <property type="match status" value="1"/>
</dbReference>
<dbReference type="InterPro" id="IPR036691">
    <property type="entry name" value="Endo/exonu/phosph_ase_sf"/>
</dbReference>
<evidence type="ECO:0000259" key="3">
    <source>
        <dbReference type="PROSITE" id="PS50878"/>
    </source>
</evidence>
<comment type="caution">
    <text evidence="4">The sequence shown here is derived from an EMBL/GenBank/DDBJ whole genome shotgun (WGS) entry which is preliminary data.</text>
</comment>
<dbReference type="SUPFAM" id="SSF57850">
    <property type="entry name" value="RING/U-box"/>
    <property type="match status" value="1"/>
</dbReference>
<proteinExistence type="predicted"/>
<organism evidence="4 5">
    <name type="scientific">Vitis vinifera</name>
    <name type="common">Grape</name>
    <dbReference type="NCBI Taxonomy" id="29760"/>
    <lineage>
        <taxon>Eukaryota</taxon>
        <taxon>Viridiplantae</taxon>
        <taxon>Streptophyta</taxon>
        <taxon>Embryophyta</taxon>
        <taxon>Tracheophyta</taxon>
        <taxon>Spermatophyta</taxon>
        <taxon>Magnoliopsida</taxon>
        <taxon>eudicotyledons</taxon>
        <taxon>Gunneridae</taxon>
        <taxon>Pentapetalae</taxon>
        <taxon>rosids</taxon>
        <taxon>Vitales</taxon>
        <taxon>Vitaceae</taxon>
        <taxon>Viteae</taxon>
        <taxon>Vitis</taxon>
    </lineage>
</organism>
<feature type="domain" description="Reverse transcriptase" evidence="3">
    <location>
        <begin position="396"/>
        <end position="644"/>
    </location>
</feature>
<dbReference type="InterPro" id="IPR000477">
    <property type="entry name" value="RT_dom"/>
</dbReference>
<dbReference type="InterPro" id="IPR001841">
    <property type="entry name" value="Znf_RING"/>
</dbReference>
<keyword evidence="4" id="KW-0808">Transferase</keyword>
<feature type="domain" description="RING-type" evidence="2">
    <location>
        <begin position="1172"/>
        <end position="1210"/>
    </location>
</feature>
<dbReference type="SUPFAM" id="SSF56219">
    <property type="entry name" value="DNase I-like"/>
    <property type="match status" value="1"/>
</dbReference>
<dbReference type="GO" id="GO:0008270">
    <property type="term" value="F:zinc ion binding"/>
    <property type="evidence" value="ECO:0007669"/>
    <property type="project" value="UniProtKB-KW"/>
</dbReference>
<dbReference type="PANTHER" id="PTHR33116:SF78">
    <property type="entry name" value="OS12G0587133 PROTEIN"/>
    <property type="match status" value="1"/>
</dbReference>
<dbReference type="PROSITE" id="PS50878">
    <property type="entry name" value="RT_POL"/>
    <property type="match status" value="1"/>
</dbReference>